<gene>
    <name evidence="25" type="ORF">NERG_01552</name>
</gene>
<dbReference type="Gene3D" id="3.90.1600.10">
    <property type="entry name" value="Palm domain of DNA polymerase"/>
    <property type="match status" value="1"/>
</dbReference>
<dbReference type="InterPro" id="IPR042087">
    <property type="entry name" value="DNA_pol_B_thumb"/>
</dbReference>
<evidence type="ECO:0000256" key="9">
    <source>
        <dbReference type="ARBA" id="ARBA00022771"/>
    </source>
</evidence>
<dbReference type="InterPro" id="IPR036397">
    <property type="entry name" value="RNaseH_sf"/>
</dbReference>
<feature type="compositionally biased region" description="Basic and acidic residues" evidence="20">
    <location>
        <begin position="636"/>
        <end position="645"/>
    </location>
</feature>
<evidence type="ECO:0000256" key="3">
    <source>
        <dbReference type="ARBA" id="ARBA00005755"/>
    </source>
</evidence>
<dbReference type="HOGENOM" id="CLU_000203_2_1_1"/>
<evidence type="ECO:0000256" key="4">
    <source>
        <dbReference type="ARBA" id="ARBA00022485"/>
    </source>
</evidence>
<feature type="compositionally biased region" description="Low complexity" evidence="20">
    <location>
        <begin position="309"/>
        <end position="331"/>
    </location>
</feature>
<dbReference type="Gene3D" id="3.30.342.10">
    <property type="entry name" value="DNA Polymerase, chain B, domain 1"/>
    <property type="match status" value="1"/>
</dbReference>
<dbReference type="Pfam" id="PF00136">
    <property type="entry name" value="DNA_pol_B"/>
    <property type="match status" value="1"/>
</dbReference>
<feature type="domain" description="DNA-directed DNA polymerase family B exonuclease" evidence="22">
    <location>
        <begin position="125"/>
        <end position="378"/>
    </location>
</feature>
<dbReference type="Gene3D" id="1.10.132.60">
    <property type="entry name" value="DNA polymerase family B, C-terminal domain"/>
    <property type="match status" value="1"/>
</dbReference>
<keyword evidence="6 19" id="KW-0548">Nucleotidyltransferase</keyword>
<proteinExistence type="inferred from homology"/>
<evidence type="ECO:0000256" key="12">
    <source>
        <dbReference type="ARBA" id="ARBA00022839"/>
    </source>
</evidence>
<keyword evidence="7" id="KW-0540">Nuclease</keyword>
<dbReference type="InterPro" id="IPR056435">
    <property type="entry name" value="DPOD/Z_N"/>
</dbReference>
<dbReference type="GO" id="GO:0051539">
    <property type="term" value="F:4 iron, 4 sulfur cluster binding"/>
    <property type="evidence" value="ECO:0007669"/>
    <property type="project" value="UniProtKB-KW"/>
</dbReference>
<evidence type="ECO:0000256" key="1">
    <source>
        <dbReference type="ARBA" id="ARBA00001966"/>
    </source>
</evidence>
<evidence type="ECO:0000256" key="10">
    <source>
        <dbReference type="ARBA" id="ARBA00022801"/>
    </source>
</evidence>
<dbReference type="GO" id="GO:0008296">
    <property type="term" value="F:3'-5'-DNA exonuclease activity"/>
    <property type="evidence" value="ECO:0007669"/>
    <property type="project" value="TreeGrafter"/>
</dbReference>
<dbReference type="GO" id="GO:0006297">
    <property type="term" value="P:nucleotide-excision repair, DNA gap filling"/>
    <property type="evidence" value="ECO:0007669"/>
    <property type="project" value="TreeGrafter"/>
</dbReference>
<dbReference type="Proteomes" id="UP000005622">
    <property type="component" value="Unassembled WGS sequence"/>
</dbReference>
<evidence type="ECO:0000256" key="16">
    <source>
        <dbReference type="ARBA" id="ARBA00023125"/>
    </source>
</evidence>
<dbReference type="AlphaFoldDB" id="H8ZD81"/>
<evidence type="ECO:0000256" key="6">
    <source>
        <dbReference type="ARBA" id="ARBA00022695"/>
    </source>
</evidence>
<dbReference type="InterPro" id="IPR012337">
    <property type="entry name" value="RNaseH-like_sf"/>
</dbReference>
<dbReference type="PANTHER" id="PTHR10322">
    <property type="entry name" value="DNA POLYMERASE CATALYTIC SUBUNIT"/>
    <property type="match status" value="1"/>
</dbReference>
<dbReference type="EC" id="2.7.7.7" evidence="19"/>
<dbReference type="InterPro" id="IPR025687">
    <property type="entry name" value="Znf-C4pol"/>
</dbReference>
<dbReference type="EMBL" id="JH604636">
    <property type="protein sequence ID" value="EHY65106.1"/>
    <property type="molecule type" value="Genomic_DNA"/>
</dbReference>
<dbReference type="InterPro" id="IPR006134">
    <property type="entry name" value="DNA-dir_DNA_pol_B_multi_dom"/>
</dbReference>
<accession>H8ZD81</accession>
<keyword evidence="14 19" id="KW-0408">Iron</keyword>
<keyword evidence="5 19" id="KW-0808">Transferase</keyword>
<dbReference type="SMART" id="SM00486">
    <property type="entry name" value="POLBc"/>
    <property type="match status" value="1"/>
</dbReference>
<evidence type="ECO:0000256" key="11">
    <source>
        <dbReference type="ARBA" id="ARBA00022833"/>
    </source>
</evidence>
<evidence type="ECO:0000256" key="17">
    <source>
        <dbReference type="ARBA" id="ARBA00023242"/>
    </source>
</evidence>
<keyword evidence="15 19" id="KW-0411">Iron-sulfur</keyword>
<sequence>MNELASVTFLPLHIYYTVEDAGPLVCLQGKTQTGEEIECTVSGHYHYFYISKVPGESIDSARIEAVHKEIVKVNVVTKTNIYGYAEGEEEFYQICIRDPKKIVSVSAAVVEYFSRMDENKNSRITFEVNIGYIIRFMVDKEIVGMGYVNVFPTKREVKNGKTFLTVESTRIFPIKTIDRLPPIKILSLDIECIGENNKFPIPTRDPVVQIGNAVAVYPNPEIVEKVLFCTKTTNPIPGASIFSFNDEKEMLTAWSQWVSVLNPDVLTGYNITQFDMPYLLDRASTLGLPDFKYFSRTKEPVHMNKLPQTNNTGNNSGNNGNSGNNTGNNNGKEGDDKSGSSGGFTAPATLVVPGRIVFDMLDIVKKEFNLHSYSLNSVSSVFLGEQKEDVHYTQILALYNGTDETRKRLGVYCLKDTYLPIRIMYTKNLFINYCELARVTGVPFEYLVNRGQGIRVLSQLLRQAKAYNYILPVVIGQSETYEGGYVMEPNKGFYSNPVVVLDYASLYPSIIMAYNMCYTTLLSKEQASKMDKSEYTESPTGDCFLRKEKKPGILPVILTGLLEGRKAVRAELKNIKDPELKASLNARQLALKVSANSVYGFTGAARTGLPCIPISRSVTGFGREILKKTKELVENEYNKGEKTEGSDEQENNNSQKEGNRRTWNLFVAYGDTDSVMVTQPGLTLEQAFQVGDEISKFVSTRLPNPLTLEFEKVYHPFVLINKKRYAGCTKTSPSDKGRIDTKGIETVRRDNCLLVRDLMKECINKVFLEGDVEGTRALIKDRVKELLSNRIGISQLIITKSITKQGGDYAVSLAHVALAERMKKREGTGPGLGDRVSYVIITGKGPLHERSEDPVYALNNNLPIDTLYYLKNQITKPLERLLSYVIKDILTILAPPDNYIVGAGMAVREMPKGIGAFFKKKKTCVICKAGDYPVCKVCDKSYPAVILETYQKLCGLQCAYHLVMRECQEMQNARHSPIVCSNRDCPVYYIRIELQKEIEEVQGRYTQLLEHKQKIPYIKE</sequence>
<feature type="domain" description="C4-type zinc-finger of DNA polymerase delta" evidence="23">
    <location>
        <begin position="924"/>
        <end position="991"/>
    </location>
</feature>
<dbReference type="GO" id="GO:0045004">
    <property type="term" value="P:DNA replication proofreading"/>
    <property type="evidence" value="ECO:0007669"/>
    <property type="project" value="TreeGrafter"/>
</dbReference>
<organism evidence="25">
    <name type="scientific">Nematocida ausubeli (strain ATCC PRA-371 / ERTm2)</name>
    <name type="common">Nematode killer fungus</name>
    <dbReference type="NCBI Taxonomy" id="1913371"/>
    <lineage>
        <taxon>Eukaryota</taxon>
        <taxon>Fungi</taxon>
        <taxon>Fungi incertae sedis</taxon>
        <taxon>Microsporidia</taxon>
        <taxon>Nematocida</taxon>
    </lineage>
</organism>
<keyword evidence="17 19" id="KW-0539">Nucleus</keyword>
<dbReference type="GO" id="GO:0003677">
    <property type="term" value="F:DNA binding"/>
    <property type="evidence" value="ECO:0007669"/>
    <property type="project" value="UniProtKB-KW"/>
</dbReference>
<comment type="similarity">
    <text evidence="3 19">Belongs to the DNA polymerase type-B family.</text>
</comment>
<comment type="subcellular location">
    <subcellularLocation>
        <location evidence="2 19">Nucleus</location>
    </subcellularLocation>
</comment>
<dbReference type="Gene3D" id="3.30.420.10">
    <property type="entry name" value="Ribonuclease H-like superfamily/Ribonuclease H"/>
    <property type="match status" value="1"/>
</dbReference>
<comment type="catalytic activity">
    <reaction evidence="18 19">
        <text>DNA(n) + a 2'-deoxyribonucleoside 5'-triphosphate = DNA(n+1) + diphosphate</text>
        <dbReference type="Rhea" id="RHEA:22508"/>
        <dbReference type="Rhea" id="RHEA-COMP:17339"/>
        <dbReference type="Rhea" id="RHEA-COMP:17340"/>
        <dbReference type="ChEBI" id="CHEBI:33019"/>
        <dbReference type="ChEBI" id="CHEBI:61560"/>
        <dbReference type="ChEBI" id="CHEBI:173112"/>
        <dbReference type="EC" id="2.7.7.7"/>
    </reaction>
</comment>
<keyword evidence="4 19" id="KW-0004">4Fe-4S</keyword>
<evidence type="ECO:0000256" key="2">
    <source>
        <dbReference type="ARBA" id="ARBA00004123"/>
    </source>
</evidence>
<evidence type="ECO:0000256" key="5">
    <source>
        <dbReference type="ARBA" id="ARBA00022679"/>
    </source>
</evidence>
<keyword evidence="12" id="KW-0269">Exonuclease</keyword>
<dbReference type="InterPro" id="IPR023211">
    <property type="entry name" value="DNA_pol_palm_dom_sf"/>
</dbReference>
<dbReference type="InterPro" id="IPR006172">
    <property type="entry name" value="DNA-dir_DNA_pol_B"/>
</dbReference>
<keyword evidence="19" id="KW-0235">DNA replication</keyword>
<feature type="domain" description="DNA-directed DNA polymerase family B multifunctional" evidence="21">
    <location>
        <begin position="442"/>
        <end position="883"/>
    </location>
</feature>
<dbReference type="STRING" id="944018.H8ZD81"/>
<evidence type="ECO:0000256" key="14">
    <source>
        <dbReference type="ARBA" id="ARBA00023004"/>
    </source>
</evidence>
<evidence type="ECO:0000259" key="23">
    <source>
        <dbReference type="Pfam" id="PF14260"/>
    </source>
</evidence>
<evidence type="ECO:0000256" key="8">
    <source>
        <dbReference type="ARBA" id="ARBA00022723"/>
    </source>
</evidence>
<evidence type="ECO:0000256" key="19">
    <source>
        <dbReference type="RuleBase" id="RU000442"/>
    </source>
</evidence>
<feature type="region of interest" description="Disordered" evidence="20">
    <location>
        <begin position="302"/>
        <end position="341"/>
    </location>
</feature>
<keyword evidence="16 19" id="KW-0238">DNA-binding</keyword>
<feature type="domain" description="DNA polymerase delta/zeta catalytic subunit N-terminal" evidence="24">
    <location>
        <begin position="58"/>
        <end position="102"/>
    </location>
</feature>
<evidence type="ECO:0000256" key="13">
    <source>
        <dbReference type="ARBA" id="ARBA00022932"/>
    </source>
</evidence>
<evidence type="ECO:0000256" key="20">
    <source>
        <dbReference type="SAM" id="MobiDB-lite"/>
    </source>
</evidence>
<evidence type="ECO:0000259" key="22">
    <source>
        <dbReference type="Pfam" id="PF03104"/>
    </source>
</evidence>
<dbReference type="Pfam" id="PF14260">
    <property type="entry name" value="zf-C4pol"/>
    <property type="match status" value="1"/>
</dbReference>
<evidence type="ECO:0000313" key="25">
    <source>
        <dbReference type="EMBL" id="EHY65106.1"/>
    </source>
</evidence>
<dbReference type="SUPFAM" id="SSF53098">
    <property type="entry name" value="Ribonuclease H-like"/>
    <property type="match status" value="1"/>
</dbReference>
<dbReference type="GO" id="GO:0008270">
    <property type="term" value="F:zinc ion binding"/>
    <property type="evidence" value="ECO:0007669"/>
    <property type="project" value="UniProtKB-KW"/>
</dbReference>
<feature type="region of interest" description="Disordered" evidence="20">
    <location>
        <begin position="636"/>
        <end position="657"/>
    </location>
</feature>
<evidence type="ECO:0000259" key="21">
    <source>
        <dbReference type="Pfam" id="PF00136"/>
    </source>
</evidence>
<dbReference type="Gene3D" id="1.10.287.690">
    <property type="entry name" value="Helix hairpin bin"/>
    <property type="match status" value="1"/>
</dbReference>
<dbReference type="Pfam" id="PF03104">
    <property type="entry name" value="DNA_pol_B_exo1"/>
    <property type="match status" value="1"/>
</dbReference>
<dbReference type="GO" id="GO:0000166">
    <property type="term" value="F:nucleotide binding"/>
    <property type="evidence" value="ECO:0007669"/>
    <property type="project" value="InterPro"/>
</dbReference>
<dbReference type="InterPro" id="IPR043502">
    <property type="entry name" value="DNA/RNA_pol_sf"/>
</dbReference>
<dbReference type="SUPFAM" id="SSF56672">
    <property type="entry name" value="DNA/RNA polymerases"/>
    <property type="match status" value="1"/>
</dbReference>
<comment type="cofactor">
    <cofactor evidence="1 19">
        <name>[4Fe-4S] cluster</name>
        <dbReference type="ChEBI" id="CHEBI:49883"/>
    </cofactor>
</comment>
<keyword evidence="10" id="KW-0378">Hydrolase</keyword>
<reference evidence="25" key="1">
    <citation type="submission" date="2011-03" db="EMBL/GenBank/DDBJ databases">
        <title>The Genome Sequence of Nematocida sp1 strain ERTm2.</title>
        <authorList>
            <consortium name="The Broad Institute Genome Sequencing Platform"/>
            <consortium name="The Broad Institute Genome Sequencing Center for Infectious Disease"/>
            <person name="Cuomo C."/>
            <person name="Troemel E."/>
            <person name="Young S.K."/>
            <person name="Zeng Q."/>
            <person name="Gargeya S."/>
            <person name="Fitzgerald M."/>
            <person name="Haas B."/>
            <person name="Abouelleil A."/>
            <person name="Alvarado L."/>
            <person name="Arachchi H.M."/>
            <person name="Berlin A."/>
            <person name="Brown A."/>
            <person name="Chapman S.B."/>
            <person name="Chen Z."/>
            <person name="Dunbar C."/>
            <person name="Freedman E."/>
            <person name="Gearin G."/>
            <person name="Gellesch M."/>
            <person name="Goldberg J."/>
            <person name="Griggs A."/>
            <person name="Gujja S."/>
            <person name="Heilman E.R."/>
            <person name="Heiman D."/>
            <person name="Howarth C."/>
            <person name="Larson L."/>
            <person name="Lui A."/>
            <person name="MacDonald P.J.P."/>
            <person name="Mehta T."/>
            <person name="Montmayeur A."/>
            <person name="Murphy C."/>
            <person name="Neiman D."/>
            <person name="Pearson M."/>
            <person name="Priest M."/>
            <person name="Roberts A."/>
            <person name="Saif S."/>
            <person name="Shea T."/>
            <person name="Shenoy N."/>
            <person name="Sisk P."/>
            <person name="Stolte C."/>
            <person name="Sykes S."/>
            <person name="White J."/>
            <person name="Yandava C."/>
            <person name="Wortman J."/>
            <person name="Nusbaum C."/>
            <person name="Birren B."/>
        </authorList>
    </citation>
    <scope>NUCLEOTIDE SEQUENCE</scope>
    <source>
        <strain evidence="25">ERTm2</strain>
    </source>
</reference>
<evidence type="ECO:0000259" key="24">
    <source>
        <dbReference type="Pfam" id="PF24055"/>
    </source>
</evidence>
<keyword evidence="9 19" id="KW-0863">Zinc-finger</keyword>
<keyword evidence="11 19" id="KW-0862">Zinc</keyword>
<dbReference type="PROSITE" id="PS00116">
    <property type="entry name" value="DNA_POLYMERASE_B"/>
    <property type="match status" value="1"/>
</dbReference>
<name>H8ZD81_NEMA1</name>
<dbReference type="Pfam" id="PF24055">
    <property type="entry name" value="POL3_N"/>
    <property type="match status" value="1"/>
</dbReference>
<evidence type="ECO:0000256" key="15">
    <source>
        <dbReference type="ARBA" id="ARBA00023014"/>
    </source>
</evidence>
<dbReference type="PANTHER" id="PTHR10322:SF23">
    <property type="entry name" value="DNA POLYMERASE DELTA CATALYTIC SUBUNIT"/>
    <property type="match status" value="1"/>
</dbReference>
<keyword evidence="8 19" id="KW-0479">Metal-binding</keyword>
<dbReference type="GO" id="GO:0003887">
    <property type="term" value="F:DNA-directed DNA polymerase activity"/>
    <property type="evidence" value="ECO:0007669"/>
    <property type="project" value="UniProtKB-KW"/>
</dbReference>
<evidence type="ECO:0000256" key="18">
    <source>
        <dbReference type="ARBA" id="ARBA00049244"/>
    </source>
</evidence>
<protein>
    <recommendedName>
        <fullName evidence="19">DNA polymerase</fullName>
        <ecNumber evidence="19">2.7.7.7</ecNumber>
    </recommendedName>
</protein>
<dbReference type="PRINTS" id="PR00106">
    <property type="entry name" value="DNAPOLB"/>
</dbReference>
<dbReference type="InterPro" id="IPR006133">
    <property type="entry name" value="DNA-dir_DNA_pol_B_exonuc"/>
</dbReference>
<dbReference type="InterPro" id="IPR050240">
    <property type="entry name" value="DNA_pol_type-B"/>
</dbReference>
<keyword evidence="13 19" id="KW-0239">DNA-directed DNA polymerase</keyword>
<dbReference type="InterPro" id="IPR017964">
    <property type="entry name" value="DNA-dir_DNA_pol_B_CS"/>
</dbReference>
<evidence type="ECO:0000256" key="7">
    <source>
        <dbReference type="ARBA" id="ARBA00022722"/>
    </source>
</evidence>
<dbReference type="GO" id="GO:0006287">
    <property type="term" value="P:base-excision repair, gap-filling"/>
    <property type="evidence" value="ECO:0007669"/>
    <property type="project" value="TreeGrafter"/>
</dbReference>
<dbReference type="GO" id="GO:0043625">
    <property type="term" value="C:delta DNA polymerase complex"/>
    <property type="evidence" value="ECO:0007669"/>
    <property type="project" value="UniProtKB-ARBA"/>
</dbReference>